<feature type="compositionally biased region" description="Basic and acidic residues" evidence="2">
    <location>
        <begin position="319"/>
        <end position="331"/>
    </location>
</feature>
<evidence type="ECO:0000313" key="5">
    <source>
        <dbReference type="Proteomes" id="UP000030744"/>
    </source>
</evidence>
<evidence type="ECO:0000313" key="4">
    <source>
        <dbReference type="EMBL" id="CDJ33307.1"/>
    </source>
</evidence>
<dbReference type="GO" id="GO:0003676">
    <property type="term" value="F:nucleic acid binding"/>
    <property type="evidence" value="ECO:0007669"/>
    <property type="project" value="InterPro"/>
</dbReference>
<reference evidence="4" key="2">
    <citation type="submission" date="2013-10" db="EMBL/GenBank/DDBJ databases">
        <authorList>
            <person name="Aslett M."/>
        </authorList>
    </citation>
    <scope>NUCLEOTIDE SEQUENCE [LARGE SCALE GENOMIC DNA]</scope>
    <source>
        <strain evidence="4">Houghton</strain>
    </source>
</reference>
<proteinExistence type="predicted"/>
<accession>U6KAQ7</accession>
<dbReference type="SUPFAM" id="SSF57756">
    <property type="entry name" value="Retrovirus zinc finger-like domains"/>
    <property type="match status" value="1"/>
</dbReference>
<sequence>MQRFAADTTEGIVKLQRQTSDGILAATDGRNNATPDRIRQKDIIAAEDGTNMRSFLNLVEREFKNSVVPIEEWGELLGKYVTGKALVFVEFLQQSGVDMSDWQEVRKRLCDRFCSLTRKEMVKMLKKNTWTGNYSEYITRFTDIVAVGTHIPPEELVLRFFTLIPPEIGERISAEGTRKFRDWHEAAVALRAWAEPLETWRAARIKSLQEFMASDHEESGMEGSVLTNGETAPPVRKGGPVEEGNVRRCYECTGKGHFGRECPQKRATLDGATSAQGRDTLVGNAPSATACRGARAKYALNAEERITTRESASGHRGHQAGDRPDETQEQI</sequence>
<organism evidence="4 5">
    <name type="scientific">Eimeria mitis</name>
    <dbReference type="NCBI Taxonomy" id="44415"/>
    <lineage>
        <taxon>Eukaryota</taxon>
        <taxon>Sar</taxon>
        <taxon>Alveolata</taxon>
        <taxon>Apicomplexa</taxon>
        <taxon>Conoidasida</taxon>
        <taxon>Coccidia</taxon>
        <taxon>Eucoccidiorida</taxon>
        <taxon>Eimeriorina</taxon>
        <taxon>Eimeriidae</taxon>
        <taxon>Eimeria</taxon>
    </lineage>
</organism>
<evidence type="ECO:0000256" key="2">
    <source>
        <dbReference type="SAM" id="MobiDB-lite"/>
    </source>
</evidence>
<feature type="domain" description="CCHC-type" evidence="3">
    <location>
        <begin position="247"/>
        <end position="264"/>
    </location>
</feature>
<dbReference type="GeneID" id="25376502"/>
<keyword evidence="1" id="KW-0862">Zinc</keyword>
<dbReference type="RefSeq" id="XP_013355871.1">
    <property type="nucleotide sequence ID" value="XM_013500417.1"/>
</dbReference>
<dbReference type="VEuPathDB" id="ToxoDB:EMH_0015500"/>
<gene>
    <name evidence="4" type="ORF">EMH_0015500</name>
</gene>
<keyword evidence="1" id="KW-0479">Metal-binding</keyword>
<dbReference type="Gene3D" id="4.10.60.10">
    <property type="entry name" value="Zinc finger, CCHC-type"/>
    <property type="match status" value="1"/>
</dbReference>
<dbReference type="Proteomes" id="UP000030744">
    <property type="component" value="Unassembled WGS sequence"/>
</dbReference>
<evidence type="ECO:0000256" key="1">
    <source>
        <dbReference type="PROSITE-ProRule" id="PRU00047"/>
    </source>
</evidence>
<protein>
    <recommendedName>
        <fullName evidence="3">CCHC-type domain-containing protein</fullName>
    </recommendedName>
</protein>
<name>U6KAQ7_9EIME</name>
<dbReference type="EMBL" id="HG685084">
    <property type="protein sequence ID" value="CDJ33307.1"/>
    <property type="molecule type" value="Genomic_DNA"/>
</dbReference>
<keyword evidence="1" id="KW-0863">Zinc-finger</keyword>
<dbReference type="InterPro" id="IPR036875">
    <property type="entry name" value="Znf_CCHC_sf"/>
</dbReference>
<evidence type="ECO:0000259" key="3">
    <source>
        <dbReference type="PROSITE" id="PS50158"/>
    </source>
</evidence>
<dbReference type="GO" id="GO:0008270">
    <property type="term" value="F:zinc ion binding"/>
    <property type="evidence" value="ECO:0007669"/>
    <property type="project" value="UniProtKB-KW"/>
</dbReference>
<keyword evidence="5" id="KW-1185">Reference proteome</keyword>
<dbReference type="PROSITE" id="PS50158">
    <property type="entry name" value="ZF_CCHC"/>
    <property type="match status" value="1"/>
</dbReference>
<reference evidence="4" key="1">
    <citation type="submission" date="2013-10" db="EMBL/GenBank/DDBJ databases">
        <title>Genomic analysis of the causative agents of coccidiosis in chickens.</title>
        <authorList>
            <person name="Reid A.J."/>
            <person name="Blake D."/>
            <person name="Billington K."/>
            <person name="Browne H."/>
            <person name="Dunn M."/>
            <person name="Hung S."/>
            <person name="Kawahara F."/>
            <person name="Miranda-Saavedra D."/>
            <person name="Mourier T."/>
            <person name="Nagra H."/>
            <person name="Otto T.D."/>
            <person name="Rawlings N."/>
            <person name="Sanchez A."/>
            <person name="Sanders M."/>
            <person name="Subramaniam C."/>
            <person name="Tay Y."/>
            <person name="Dear P."/>
            <person name="Doerig C."/>
            <person name="Gruber A."/>
            <person name="Parkinson J."/>
            <person name="Shirley M."/>
            <person name="Wan K.L."/>
            <person name="Berriman M."/>
            <person name="Tomley F."/>
            <person name="Pain A."/>
        </authorList>
    </citation>
    <scope>NUCLEOTIDE SEQUENCE [LARGE SCALE GENOMIC DNA]</scope>
    <source>
        <strain evidence="4">Houghton</strain>
    </source>
</reference>
<feature type="region of interest" description="Disordered" evidence="2">
    <location>
        <begin position="303"/>
        <end position="331"/>
    </location>
</feature>
<feature type="region of interest" description="Disordered" evidence="2">
    <location>
        <begin position="219"/>
        <end position="240"/>
    </location>
</feature>
<dbReference type="AlphaFoldDB" id="U6KAQ7"/>
<dbReference type="InterPro" id="IPR001878">
    <property type="entry name" value="Znf_CCHC"/>
</dbReference>